<accession>J0PVR8</accession>
<dbReference type="PATRIC" id="fig|1094552.3.peg.832"/>
<dbReference type="AlphaFoldDB" id="J0PVR8"/>
<proteinExistence type="predicted"/>
<gene>
    <name evidence="1" type="ORF">ME7_00792</name>
</gene>
<dbReference type="EMBL" id="AIMC01000012">
    <property type="protein sequence ID" value="EJF76731.1"/>
    <property type="molecule type" value="Genomic_DNA"/>
</dbReference>
<evidence type="ECO:0000313" key="1">
    <source>
        <dbReference type="EMBL" id="EJF76731.1"/>
    </source>
</evidence>
<protein>
    <submittedName>
        <fullName evidence="1">Uncharacterized protein</fullName>
    </submittedName>
</protein>
<keyword evidence="2" id="KW-1185">Reference proteome</keyword>
<sequence length="491" mass="54902">MGCSMAFFPIADYRPDVADINGLFTDELINVLPADGSYIPMPSFQPFSEPCPDEILGALAVKTKSGVSVIVGTGQKIYLLDNTTKRWKDISKKGKSYLANIDAPWSFALFGDYIIAVNANDRPQIIDINHDKKFRDLGGNPPQAGIVRVWGDFVCLMKLTEYPRRIHWSGLNDAEFWTVGKKSCDYQDFPDGGAVQGATETTNPIIFMRSAIYAGSFIPGSKVIFSFQKIHDKRGAKNAESIVCRGDLAFFADEGGFYQITNEGQIISIGFEKVDRTMTAKSRQKNLYTLSAAIDGVYNRVYWMIDSDETLQKRILLIYDWGLQKWTKAVVDIKMILPIFLAGMTLEGLDQVTQNLDELSPSLDSKAWKNESPILGAFDRQGRLGSFSGSSMACVVTSQEMGQTNGVVTRVKNIMPQVNSEESYLSVGMRFRQSLVEKTVWLPERLPSHNTGQIHVRARARFYRFRLRIPEGVNWSHVTGFDVELQGAGTR</sequence>
<name>J0PVR8_9HYPH</name>
<organism evidence="1 2">
    <name type="scientific">Bartonella birtlesii LL-WM9</name>
    <dbReference type="NCBI Taxonomy" id="1094552"/>
    <lineage>
        <taxon>Bacteria</taxon>
        <taxon>Pseudomonadati</taxon>
        <taxon>Pseudomonadota</taxon>
        <taxon>Alphaproteobacteria</taxon>
        <taxon>Hyphomicrobiales</taxon>
        <taxon>Bartonellaceae</taxon>
        <taxon>Bartonella</taxon>
    </lineage>
</organism>
<comment type="caution">
    <text evidence="1">The sequence shown here is derived from an EMBL/GenBank/DDBJ whole genome shotgun (WGS) entry which is preliminary data.</text>
</comment>
<dbReference type="Proteomes" id="UP000008748">
    <property type="component" value="Unassembled WGS sequence"/>
</dbReference>
<dbReference type="HOGENOM" id="CLU_043375_0_0_5"/>
<evidence type="ECO:0000313" key="2">
    <source>
        <dbReference type="Proteomes" id="UP000008748"/>
    </source>
</evidence>
<reference evidence="1 2" key="1">
    <citation type="submission" date="2012-03" db="EMBL/GenBank/DDBJ databases">
        <title>The Genome Sequence of Bartonella birtlesii LL-WM9.</title>
        <authorList>
            <consortium name="The Broad Institute Genome Sequencing Platform"/>
            <consortium name="The Broad Institute Genome Sequencing Center for Infectious Disease"/>
            <person name="Feldgarden M."/>
            <person name="Kirby J."/>
            <person name="Kosoy M."/>
            <person name="Birtles R."/>
            <person name="Probert W.S."/>
            <person name="Chiaraviglio L."/>
            <person name="Young S.K."/>
            <person name="Zeng Q."/>
            <person name="Gargeya S."/>
            <person name="Fitzgerald M."/>
            <person name="Haas B."/>
            <person name="Abouelleil A."/>
            <person name="Alvarado L."/>
            <person name="Arachchi H.M."/>
            <person name="Berlin A."/>
            <person name="Chapman S.B."/>
            <person name="Gearin G."/>
            <person name="Goldberg J."/>
            <person name="Griggs A."/>
            <person name="Gujja S."/>
            <person name="Hansen M."/>
            <person name="Heiman D."/>
            <person name="Howarth C."/>
            <person name="Larimer J."/>
            <person name="Lui A."/>
            <person name="MacDonald P.J.P."/>
            <person name="McCowen C."/>
            <person name="Montmayeur A."/>
            <person name="Murphy C."/>
            <person name="Neiman D."/>
            <person name="Pearson M."/>
            <person name="Priest M."/>
            <person name="Roberts A."/>
            <person name="Saif S."/>
            <person name="Shea T."/>
            <person name="Sisk P."/>
            <person name="Stolte C."/>
            <person name="Sykes S."/>
            <person name="Wortman J."/>
            <person name="Nusbaum C."/>
            <person name="Birren B."/>
        </authorList>
    </citation>
    <scope>NUCLEOTIDE SEQUENCE [LARGE SCALE GENOMIC DNA]</scope>
    <source>
        <strain evidence="1 2">LL-WM9</strain>
    </source>
</reference>